<dbReference type="EMBL" id="VIVK01000001">
    <property type="protein sequence ID" value="TWD84544.1"/>
    <property type="molecule type" value="Genomic_DNA"/>
</dbReference>
<proteinExistence type="inferred from homology"/>
<dbReference type="HAMAP" id="MF_01812">
    <property type="entry name" value="Eis"/>
    <property type="match status" value="1"/>
</dbReference>
<evidence type="ECO:0000256" key="5">
    <source>
        <dbReference type="SAM" id="MobiDB-lite"/>
    </source>
</evidence>
<dbReference type="OrthoDB" id="8399956at2"/>
<dbReference type="PANTHER" id="PTHR37817">
    <property type="entry name" value="N-ACETYLTRANSFERASE EIS"/>
    <property type="match status" value="1"/>
</dbReference>
<keyword evidence="2 4" id="KW-0808">Transferase</keyword>
<dbReference type="Pfam" id="PF13530">
    <property type="entry name" value="SCP2_2"/>
    <property type="match status" value="1"/>
</dbReference>
<dbReference type="Pfam" id="PF17668">
    <property type="entry name" value="Acetyltransf_17"/>
    <property type="match status" value="1"/>
</dbReference>
<feature type="region of interest" description="Disordered" evidence="5">
    <location>
        <begin position="174"/>
        <end position="197"/>
    </location>
</feature>
<evidence type="ECO:0000256" key="3">
    <source>
        <dbReference type="ARBA" id="ARBA00023315"/>
    </source>
</evidence>
<dbReference type="PROSITE" id="PS51186">
    <property type="entry name" value="GNAT"/>
    <property type="match status" value="1"/>
</dbReference>
<feature type="binding site" evidence="4">
    <location>
        <begin position="114"/>
        <end position="115"/>
    </location>
    <ligand>
        <name>acetyl-CoA</name>
        <dbReference type="ChEBI" id="CHEBI:57288"/>
    </ligand>
</feature>
<dbReference type="Proteomes" id="UP000318380">
    <property type="component" value="Unassembled WGS sequence"/>
</dbReference>
<feature type="binding site" evidence="4">
    <location>
        <begin position="89"/>
        <end position="94"/>
    </location>
    <ligand>
        <name>acetyl-CoA</name>
        <dbReference type="ChEBI" id="CHEBI:57288"/>
    </ligand>
</feature>
<feature type="domain" description="N-acetyltransferase" evidence="6">
    <location>
        <begin position="6"/>
        <end position="158"/>
    </location>
</feature>
<feature type="binding site" evidence="4">
    <location>
        <begin position="81"/>
        <end position="83"/>
    </location>
    <ligand>
        <name>acetyl-CoA</name>
        <dbReference type="ChEBI" id="CHEBI:57288"/>
    </ligand>
</feature>
<keyword evidence="8" id="KW-1185">Reference proteome</keyword>
<organism evidence="7 8">
    <name type="scientific">Kribbella amoyensis</name>
    <dbReference type="NCBI Taxonomy" id="996641"/>
    <lineage>
        <taxon>Bacteria</taxon>
        <taxon>Bacillati</taxon>
        <taxon>Actinomycetota</taxon>
        <taxon>Actinomycetes</taxon>
        <taxon>Propionibacteriales</taxon>
        <taxon>Kribbellaceae</taxon>
        <taxon>Kribbella</taxon>
    </lineage>
</organism>
<dbReference type="GO" id="GO:0034069">
    <property type="term" value="F:aminoglycoside N-acetyltransferase activity"/>
    <property type="evidence" value="ECO:0007669"/>
    <property type="project" value="TreeGrafter"/>
</dbReference>
<gene>
    <name evidence="7" type="ORF">FB561_5736</name>
</gene>
<reference evidence="7 8" key="1">
    <citation type="submission" date="2019-06" db="EMBL/GenBank/DDBJ databases">
        <title>Sequencing the genomes of 1000 actinobacteria strains.</title>
        <authorList>
            <person name="Klenk H.-P."/>
        </authorList>
    </citation>
    <scope>NUCLEOTIDE SEQUENCE [LARGE SCALE GENOMIC DNA]</scope>
    <source>
        <strain evidence="7 8">DSM 24683</strain>
    </source>
</reference>
<dbReference type="InterPro" id="IPR051554">
    <property type="entry name" value="Acetyltransferase_Eis"/>
</dbReference>
<accession>A0A561C097</accession>
<dbReference type="SUPFAM" id="SSF55729">
    <property type="entry name" value="Acyl-CoA N-acyltransferases (Nat)"/>
    <property type="match status" value="1"/>
</dbReference>
<dbReference type="InterPro" id="IPR025559">
    <property type="entry name" value="Eis_dom"/>
</dbReference>
<dbReference type="InterPro" id="IPR000182">
    <property type="entry name" value="GNAT_dom"/>
</dbReference>
<keyword evidence="3 4" id="KW-0012">Acyltransferase</keyword>
<dbReference type="CDD" id="cd04301">
    <property type="entry name" value="NAT_SF"/>
    <property type="match status" value="1"/>
</dbReference>
<dbReference type="SUPFAM" id="SSF55718">
    <property type="entry name" value="SCP-like"/>
    <property type="match status" value="1"/>
</dbReference>
<comment type="similarity">
    <text evidence="1 4">Belongs to the acetyltransferase Eis family.</text>
</comment>
<dbReference type="Gene3D" id="3.30.1050.10">
    <property type="entry name" value="SCP2 sterol-binding domain"/>
    <property type="match status" value="1"/>
</dbReference>
<dbReference type="InterPro" id="IPR036527">
    <property type="entry name" value="SCP2_sterol-bd_dom_sf"/>
</dbReference>
<feature type="active site" description="Proton acceptor; via carboxylate" evidence="4">
    <location>
        <position position="405"/>
    </location>
</feature>
<name>A0A561C097_9ACTN</name>
<dbReference type="InterPro" id="IPR016181">
    <property type="entry name" value="Acyl_CoA_acyltransferase"/>
</dbReference>
<dbReference type="InterPro" id="IPR022902">
    <property type="entry name" value="NAcTrfase_Eis"/>
</dbReference>
<sequence length="405" mass="44404">MVNSEYVLRPATADDHDRFVSLFATSMMFESTPTDLDRELFEPERALLAVDGDKLVGTAKAMSRDLSVPGAVVPAAHVTAVGVRATHRRRGILSSLMSRQLREVPEALAVLWASEPGIYGRFGYAPAAWGVSYEVDLRKVGPHPVHRGADRIEELPVEDAPAQLAPMLRELQTKRPGVSGRSEQAWRKRLQDEPESRGGKTARLILVHRDQAGSLDGYALWRGKLSWGSGGPANEVTVEELVALHPTAYHALWHHLLTLDLAAKLEFGHAALDEPLQQFVSNPVALNRRLTESLWVRLTDVRRALTQRRYASPVDVVVEVSDDLIDDNNGRFHLTGDTEHATCERTESTPDLSLSVGELSATYLGGRSLAEFAATGRVSEHTPGALPVTTAAFQWPAVPASIEIF</sequence>
<feature type="compositionally biased region" description="Basic and acidic residues" evidence="5">
    <location>
        <begin position="184"/>
        <end position="197"/>
    </location>
</feature>
<dbReference type="RefSeq" id="WP_145811973.1">
    <property type="nucleotide sequence ID" value="NZ_VIVK01000001.1"/>
</dbReference>
<evidence type="ECO:0000259" key="6">
    <source>
        <dbReference type="PROSITE" id="PS51186"/>
    </source>
</evidence>
<dbReference type="PANTHER" id="PTHR37817:SF1">
    <property type="entry name" value="N-ACETYLTRANSFERASE EIS"/>
    <property type="match status" value="1"/>
</dbReference>
<protein>
    <submittedName>
        <fullName evidence="7">Putative acetyltransferase</fullName>
    </submittedName>
</protein>
<dbReference type="NCBIfam" id="NF002367">
    <property type="entry name" value="PRK01346.1-4"/>
    <property type="match status" value="1"/>
</dbReference>
<evidence type="ECO:0000313" key="7">
    <source>
        <dbReference type="EMBL" id="TWD84544.1"/>
    </source>
</evidence>
<evidence type="ECO:0000256" key="4">
    <source>
        <dbReference type="HAMAP-Rule" id="MF_01812"/>
    </source>
</evidence>
<evidence type="ECO:0000313" key="8">
    <source>
        <dbReference type="Proteomes" id="UP000318380"/>
    </source>
</evidence>
<comment type="caution">
    <text evidence="7">The sequence shown here is derived from an EMBL/GenBank/DDBJ whole genome shotgun (WGS) entry which is preliminary data.</text>
</comment>
<comment type="subunit">
    <text evidence="4">Homohexamer; trimer of dimers.</text>
</comment>
<dbReference type="Pfam" id="PF13527">
    <property type="entry name" value="Acetyltransf_9"/>
    <property type="match status" value="1"/>
</dbReference>
<evidence type="ECO:0000256" key="1">
    <source>
        <dbReference type="ARBA" id="ARBA00009213"/>
    </source>
</evidence>
<dbReference type="InterPro" id="IPR041380">
    <property type="entry name" value="Acetyltransf_17"/>
</dbReference>
<feature type="active site" description="Proton donor" evidence="4">
    <location>
        <position position="119"/>
    </location>
</feature>
<evidence type="ECO:0000256" key="2">
    <source>
        <dbReference type="ARBA" id="ARBA00022679"/>
    </source>
</evidence>
<dbReference type="AlphaFoldDB" id="A0A561C097"/>
<dbReference type="GO" id="GO:0030649">
    <property type="term" value="P:aminoglycoside antibiotic catabolic process"/>
    <property type="evidence" value="ECO:0007669"/>
    <property type="project" value="TreeGrafter"/>
</dbReference>
<dbReference type="Gene3D" id="3.40.630.30">
    <property type="match status" value="2"/>
</dbReference>